<dbReference type="OrthoDB" id="648861at2759"/>
<protein>
    <submittedName>
        <fullName evidence="1">Transcriptional regulatory moc3</fullName>
    </submittedName>
</protein>
<name>A0A9P5AB57_9HYPO</name>
<sequence>MGLLSEKVIGLLPHYIQPIPDLKPVPDLEPEISNHLYEVLSGPIFRFYCQLQTLSGEIAKLSLYHRSRTKSTDQEEVVERMTCLKSRLRALWESRCATQRQSPDQLRSQMVQKVADKISNLNSICEAAYYAEIIDIGRQLGDPVSKSTDSREALYKIREIVESRGNRNDDKDATEICPGYLRPLFLYAIEGTDEGQTRWAVARLAKIQNPIYRDA</sequence>
<reference evidence="1" key="1">
    <citation type="journal article" date="2017" name="Mycologia">
        <title>Fusarium algeriense, sp. nov., a novel toxigenic crown rot pathogen of durum wheat from Algeria is nested in the Fusarium burgessii species complex.</title>
        <authorList>
            <person name="Laraba I."/>
            <person name="Keddad A."/>
            <person name="Boureghda H."/>
            <person name="Abdallah N."/>
            <person name="Vaughan M.M."/>
            <person name="Proctor R.H."/>
            <person name="Busman M."/>
            <person name="O'Donnell K."/>
        </authorList>
    </citation>
    <scope>NUCLEOTIDE SEQUENCE</scope>
    <source>
        <strain evidence="1">NRRL 25174</strain>
    </source>
</reference>
<evidence type="ECO:0000313" key="1">
    <source>
        <dbReference type="EMBL" id="KAF4335492.1"/>
    </source>
</evidence>
<dbReference type="EMBL" id="PVQB02000556">
    <property type="protein sequence ID" value="KAF4335492.1"/>
    <property type="molecule type" value="Genomic_DNA"/>
</dbReference>
<dbReference type="AlphaFoldDB" id="A0A9P5AB57"/>
<comment type="caution">
    <text evidence="1">The sequence shown here is derived from an EMBL/GenBank/DDBJ whole genome shotgun (WGS) entry which is preliminary data.</text>
</comment>
<evidence type="ECO:0000313" key="2">
    <source>
        <dbReference type="Proteomes" id="UP000730481"/>
    </source>
</evidence>
<gene>
    <name evidence="1" type="ORF">FBEOM_10651</name>
</gene>
<dbReference type="Proteomes" id="UP000730481">
    <property type="component" value="Unassembled WGS sequence"/>
</dbReference>
<accession>A0A9P5AB57</accession>
<proteinExistence type="predicted"/>
<reference evidence="1" key="2">
    <citation type="submission" date="2020-02" db="EMBL/GenBank/DDBJ databases">
        <title>Identification and distribution of gene clusters putatively required for synthesis of sphingolipid metabolism inhibitors in phylogenetically diverse species of the filamentous fungus Fusarium.</title>
        <authorList>
            <person name="Kim H.-S."/>
            <person name="Busman M."/>
            <person name="Brown D.W."/>
            <person name="Divon H."/>
            <person name="Uhlig S."/>
            <person name="Proctor R.H."/>
        </authorList>
    </citation>
    <scope>NUCLEOTIDE SEQUENCE</scope>
    <source>
        <strain evidence="1">NRRL 25174</strain>
    </source>
</reference>
<organism evidence="1 2">
    <name type="scientific">Fusarium beomiforme</name>
    <dbReference type="NCBI Taxonomy" id="44412"/>
    <lineage>
        <taxon>Eukaryota</taxon>
        <taxon>Fungi</taxon>
        <taxon>Dikarya</taxon>
        <taxon>Ascomycota</taxon>
        <taxon>Pezizomycotina</taxon>
        <taxon>Sordariomycetes</taxon>
        <taxon>Hypocreomycetidae</taxon>
        <taxon>Hypocreales</taxon>
        <taxon>Nectriaceae</taxon>
        <taxon>Fusarium</taxon>
        <taxon>Fusarium burgessii species complex</taxon>
    </lineage>
</organism>
<keyword evidence="2" id="KW-1185">Reference proteome</keyword>